<evidence type="ECO:0000256" key="4">
    <source>
        <dbReference type="SAM" id="Phobius"/>
    </source>
</evidence>
<dbReference type="EMBL" id="QZWG01000015">
    <property type="protein sequence ID" value="RZB62583.1"/>
    <property type="molecule type" value="Genomic_DNA"/>
</dbReference>
<proteinExistence type="predicted"/>
<dbReference type="GO" id="GO:0072699">
    <property type="term" value="P:protein localization to cortical microtubule cytoskeleton"/>
    <property type="evidence" value="ECO:0007669"/>
    <property type="project" value="TreeGrafter"/>
</dbReference>
<evidence type="ECO:0000313" key="6">
    <source>
        <dbReference type="Proteomes" id="UP000289340"/>
    </source>
</evidence>
<feature type="transmembrane region" description="Helical" evidence="4">
    <location>
        <begin position="12"/>
        <end position="30"/>
    </location>
</feature>
<protein>
    <submittedName>
        <fullName evidence="5">Protein CHUP1, chloroplastic isoform C</fullName>
    </submittedName>
</protein>
<feature type="region of interest" description="Disordered" evidence="3">
    <location>
        <begin position="557"/>
        <end position="580"/>
    </location>
</feature>
<dbReference type="PANTHER" id="PTHR31342:SF59">
    <property type="entry name" value="PUTATIVE-RELATED"/>
    <property type="match status" value="1"/>
</dbReference>
<reference evidence="5 6" key="1">
    <citation type="submission" date="2018-09" db="EMBL/GenBank/DDBJ databases">
        <title>A high-quality reference genome of wild soybean provides a powerful tool to mine soybean genomes.</title>
        <authorList>
            <person name="Xie M."/>
            <person name="Chung C.Y.L."/>
            <person name="Li M.-W."/>
            <person name="Wong F.-L."/>
            <person name="Chan T.-F."/>
            <person name="Lam H.-M."/>
        </authorList>
    </citation>
    <scope>NUCLEOTIDE SEQUENCE [LARGE SCALE GENOMIC DNA]</scope>
    <source>
        <strain evidence="6">cv. W05</strain>
        <tissue evidence="5">Hypocotyl of etiolated seedlings</tissue>
    </source>
</reference>
<evidence type="ECO:0000256" key="3">
    <source>
        <dbReference type="SAM" id="MobiDB-lite"/>
    </source>
</evidence>
<dbReference type="PANTHER" id="PTHR31342">
    <property type="entry name" value="PROTEIN CHUP1, CHLOROPLASTIC"/>
    <property type="match status" value="1"/>
</dbReference>
<keyword evidence="4" id="KW-0812">Transmembrane</keyword>
<keyword evidence="6" id="KW-1185">Reference proteome</keyword>
<dbReference type="InterPro" id="IPR040265">
    <property type="entry name" value="CHUP1/IPGA1-like"/>
</dbReference>
<keyword evidence="4" id="KW-1133">Transmembrane helix</keyword>
<accession>A0A445GMX3</accession>
<evidence type="ECO:0000313" key="5">
    <source>
        <dbReference type="EMBL" id="RZB62583.1"/>
    </source>
</evidence>
<evidence type="ECO:0000256" key="1">
    <source>
        <dbReference type="ARBA" id="ARBA00023054"/>
    </source>
</evidence>
<feature type="coiled-coil region" evidence="2">
    <location>
        <begin position="175"/>
        <end position="344"/>
    </location>
</feature>
<sequence>MMMIREEKGVKPVLLKFGLALALSFAGFIYSRLRTRRIKPSKSRKGCSFGLFLPLSNILSLLLPLCFLDGEPNVFFIFGGGIGAALSTCNAISEGNFLCSEETCINKVISDKSPISLSPDSTQNGDEDEFLLPEFNDLVKDVDFEATVVRNSFKEDMGAAWLKVGSSIAYSGPEKDDYEQEVRQLRNMIRMLQDREQSLEVQLLEFCGLREQETAVMELQNRLKASTMEVKIFNLKVKTLQSENWRLKEQVADHEKVLTELENAKAQVELLNKKIRHETEQNREKIITLKQKVSRLQDQECKDAAYDQDIQIKMQKLKYLESEAEELRKSNLRLQIENSDLARRLDSTQILANAFLEDPEAGAVKQESECLKQENVRLMKEIEQFQSDRCSDLEELVYLRWINACLRYELRNYQAPPGKTVAKDLSRSLSPMSEKKAKQLILEYANANGPGNIVDFDIDQWSSSQASSITDFGECDDFSSADNSSAARTNTNPTKLFGKLRQLIQGKGSSHHHSHASSQEKSGYQDSNPLCLSTSTRSEGLRSEFATPIATSRTSLDFSSLTSVKEGDRRNSDSCVMGSSNKFSTRKKGSFSDSLGLEKNNLEKYAEALKDSSVSATHQRRRRSASCS</sequence>
<name>A0A445GMX3_GLYSO</name>
<feature type="compositionally biased region" description="Polar residues" evidence="3">
    <location>
        <begin position="519"/>
        <end position="537"/>
    </location>
</feature>
<evidence type="ECO:0000256" key="2">
    <source>
        <dbReference type="SAM" id="Coils"/>
    </source>
</evidence>
<feature type="region of interest" description="Disordered" evidence="3">
    <location>
        <begin position="507"/>
        <end position="537"/>
    </location>
</feature>
<keyword evidence="4" id="KW-0472">Membrane</keyword>
<gene>
    <name evidence="5" type="ORF">D0Y65_039726</name>
</gene>
<dbReference type="Proteomes" id="UP000289340">
    <property type="component" value="Chromosome 15"/>
</dbReference>
<feature type="transmembrane region" description="Helical" evidence="4">
    <location>
        <begin position="51"/>
        <end position="70"/>
    </location>
</feature>
<comment type="caution">
    <text evidence="5">The sequence shown here is derived from an EMBL/GenBank/DDBJ whole genome shotgun (WGS) entry which is preliminary data.</text>
</comment>
<dbReference type="AlphaFoldDB" id="A0A445GMX3"/>
<organism evidence="5 6">
    <name type="scientific">Glycine soja</name>
    <name type="common">Wild soybean</name>
    <dbReference type="NCBI Taxonomy" id="3848"/>
    <lineage>
        <taxon>Eukaryota</taxon>
        <taxon>Viridiplantae</taxon>
        <taxon>Streptophyta</taxon>
        <taxon>Embryophyta</taxon>
        <taxon>Tracheophyta</taxon>
        <taxon>Spermatophyta</taxon>
        <taxon>Magnoliopsida</taxon>
        <taxon>eudicotyledons</taxon>
        <taxon>Gunneridae</taxon>
        <taxon>Pentapetalae</taxon>
        <taxon>rosids</taxon>
        <taxon>fabids</taxon>
        <taxon>Fabales</taxon>
        <taxon>Fabaceae</taxon>
        <taxon>Papilionoideae</taxon>
        <taxon>50 kb inversion clade</taxon>
        <taxon>NPAAA clade</taxon>
        <taxon>indigoferoid/millettioid clade</taxon>
        <taxon>Phaseoleae</taxon>
        <taxon>Glycine</taxon>
        <taxon>Glycine subgen. Soja</taxon>
    </lineage>
</organism>
<keyword evidence="1 2" id="KW-0175">Coiled coil</keyword>
<dbReference type="GO" id="GO:0055028">
    <property type="term" value="C:cortical microtubule"/>
    <property type="evidence" value="ECO:0007669"/>
    <property type="project" value="TreeGrafter"/>
</dbReference>